<evidence type="ECO:0000256" key="1">
    <source>
        <dbReference type="ARBA" id="ARBA00004604"/>
    </source>
</evidence>
<evidence type="ECO:0000256" key="4">
    <source>
        <dbReference type="ARBA" id="ARBA00022730"/>
    </source>
</evidence>
<keyword evidence="14" id="KW-1185">Reference proteome</keyword>
<evidence type="ECO:0000259" key="11">
    <source>
        <dbReference type="SMART" id="SM00363"/>
    </source>
</evidence>
<dbReference type="GO" id="GO:0005840">
    <property type="term" value="C:ribosome"/>
    <property type="evidence" value="ECO:0007669"/>
    <property type="project" value="UniProtKB-KW"/>
</dbReference>
<dbReference type="GO" id="GO:0042274">
    <property type="term" value="P:ribosomal small subunit biogenesis"/>
    <property type="evidence" value="ECO:0007669"/>
    <property type="project" value="TreeGrafter"/>
</dbReference>
<dbReference type="PANTHER" id="PTHR11831">
    <property type="entry name" value="30S 40S RIBOSOMAL PROTEIN"/>
    <property type="match status" value="1"/>
</dbReference>
<gene>
    <name evidence="13" type="ORF">RhiirA4_532340</name>
</gene>
<dbReference type="Gene3D" id="3.10.290.10">
    <property type="entry name" value="RNA-binding S4 domain"/>
    <property type="match status" value="1"/>
</dbReference>
<dbReference type="CDD" id="cd00165">
    <property type="entry name" value="S4"/>
    <property type="match status" value="1"/>
</dbReference>
<dbReference type="FunFam" id="3.10.290.10:FF:000006">
    <property type="entry name" value="U3 small nucleolar ribonucleoprotein IMP3"/>
    <property type="match status" value="1"/>
</dbReference>
<proteinExistence type="inferred from homology"/>
<reference evidence="13 14" key="1">
    <citation type="submission" date="2015-10" db="EMBL/GenBank/DDBJ databases">
        <title>Genome analyses suggest a sexual origin of heterokaryosis in a supposedly ancient asexual fungus.</title>
        <authorList>
            <person name="Ropars J."/>
            <person name="Sedzielewska K."/>
            <person name="Noel J."/>
            <person name="Charron P."/>
            <person name="Farinelli L."/>
            <person name="Marton T."/>
            <person name="Kruger M."/>
            <person name="Pelin A."/>
            <person name="Brachmann A."/>
            <person name="Corradi N."/>
        </authorList>
    </citation>
    <scope>NUCLEOTIDE SEQUENCE [LARGE SCALE GENOMIC DNA]</scope>
    <source>
        <strain evidence="13 14">A4</strain>
    </source>
</reference>
<dbReference type="InterPro" id="IPR002942">
    <property type="entry name" value="S4_RNA-bd"/>
</dbReference>
<keyword evidence="5 10" id="KW-0694">RNA-binding</keyword>
<protein>
    <recommendedName>
        <fullName evidence="8">U3 small nucleolar ribonucleoprotein protein IMP3</fullName>
    </recommendedName>
    <alternativeName>
        <fullName evidence="9">U3 small nucleolar ribonucleoprotein protein imp3</fullName>
    </alternativeName>
</protein>
<evidence type="ECO:0000256" key="3">
    <source>
        <dbReference type="ARBA" id="ARBA00022517"/>
    </source>
</evidence>
<dbReference type="InterPro" id="IPR001912">
    <property type="entry name" value="Ribosomal_uS4_N"/>
</dbReference>
<evidence type="ECO:0000256" key="2">
    <source>
        <dbReference type="ARBA" id="ARBA00007465"/>
    </source>
</evidence>
<comment type="subcellular location">
    <subcellularLocation>
        <location evidence="1">Nucleus</location>
        <location evidence="1">Nucleolus</location>
    </subcellularLocation>
</comment>
<comment type="caution">
    <text evidence="13">The sequence shown here is derived from an EMBL/GenBank/DDBJ whole genome shotgun (WGS) entry which is preliminary data.</text>
</comment>
<keyword evidence="7" id="KW-0687">Ribonucleoprotein</keyword>
<keyword evidence="6" id="KW-0539">Nucleus</keyword>
<dbReference type="GO" id="GO:0034457">
    <property type="term" value="C:Mpp10 complex"/>
    <property type="evidence" value="ECO:0007669"/>
    <property type="project" value="TreeGrafter"/>
</dbReference>
<comment type="similarity">
    <text evidence="2">Belongs to the universal ribosomal protein uS4 family.</text>
</comment>
<dbReference type="GO" id="GO:0032040">
    <property type="term" value="C:small-subunit processome"/>
    <property type="evidence" value="ECO:0007669"/>
    <property type="project" value="TreeGrafter"/>
</dbReference>
<dbReference type="Pfam" id="PF01479">
    <property type="entry name" value="S4"/>
    <property type="match status" value="1"/>
</dbReference>
<evidence type="ECO:0000313" key="14">
    <source>
        <dbReference type="Proteomes" id="UP000234323"/>
    </source>
</evidence>
<dbReference type="VEuPathDB" id="FungiDB:RhiirA1_413607"/>
<dbReference type="SMART" id="SM00363">
    <property type="entry name" value="S4"/>
    <property type="match status" value="1"/>
</dbReference>
<organism evidence="13 14">
    <name type="scientific">Rhizophagus irregularis</name>
    <dbReference type="NCBI Taxonomy" id="588596"/>
    <lineage>
        <taxon>Eukaryota</taxon>
        <taxon>Fungi</taxon>
        <taxon>Fungi incertae sedis</taxon>
        <taxon>Mucoromycota</taxon>
        <taxon>Glomeromycotina</taxon>
        <taxon>Glomeromycetes</taxon>
        <taxon>Glomerales</taxon>
        <taxon>Glomeraceae</taxon>
        <taxon>Rhizophagus</taxon>
    </lineage>
</organism>
<evidence type="ECO:0000313" key="13">
    <source>
        <dbReference type="EMBL" id="PKY51208.1"/>
    </source>
</evidence>
<dbReference type="GO" id="GO:0019843">
    <property type="term" value="F:rRNA binding"/>
    <property type="evidence" value="ECO:0007669"/>
    <property type="project" value="UniProtKB-KW"/>
</dbReference>
<name>A0A2I1GX38_9GLOM</name>
<keyword evidence="13" id="KW-0689">Ribosomal protein</keyword>
<dbReference type="VEuPathDB" id="FungiDB:RhiirFUN_009011"/>
<evidence type="ECO:0000256" key="10">
    <source>
        <dbReference type="PROSITE-ProRule" id="PRU00182"/>
    </source>
</evidence>
<evidence type="ECO:0000256" key="5">
    <source>
        <dbReference type="ARBA" id="ARBA00022884"/>
    </source>
</evidence>
<dbReference type="Proteomes" id="UP000234323">
    <property type="component" value="Unassembled WGS sequence"/>
</dbReference>
<dbReference type="VEuPathDB" id="FungiDB:FUN_007766"/>
<dbReference type="InterPro" id="IPR036986">
    <property type="entry name" value="S4_RNA-bd_sf"/>
</dbReference>
<dbReference type="EMBL" id="LLXI01000980">
    <property type="protein sequence ID" value="PKY51208.1"/>
    <property type="molecule type" value="Genomic_DNA"/>
</dbReference>
<evidence type="ECO:0000256" key="9">
    <source>
        <dbReference type="ARBA" id="ARBA00072223"/>
    </source>
</evidence>
<evidence type="ECO:0000259" key="12">
    <source>
        <dbReference type="SMART" id="SM01390"/>
    </source>
</evidence>
<dbReference type="AlphaFoldDB" id="A0A2I1GX38"/>
<evidence type="ECO:0000256" key="8">
    <source>
        <dbReference type="ARBA" id="ARBA00069727"/>
    </source>
</evidence>
<dbReference type="PROSITE" id="PS50889">
    <property type="entry name" value="S4"/>
    <property type="match status" value="1"/>
</dbReference>
<dbReference type="InterPro" id="IPR022801">
    <property type="entry name" value="Ribosomal_uS4"/>
</dbReference>
<evidence type="ECO:0000256" key="6">
    <source>
        <dbReference type="ARBA" id="ARBA00023242"/>
    </source>
</evidence>
<dbReference type="GO" id="GO:0030515">
    <property type="term" value="F:snoRNA binding"/>
    <property type="evidence" value="ECO:0007669"/>
    <property type="project" value="TreeGrafter"/>
</dbReference>
<feature type="domain" description="Small ribosomal subunit protein uS4 N-terminal" evidence="12">
    <location>
        <begin position="4"/>
        <end position="107"/>
    </location>
</feature>
<feature type="domain" description="RNA-binding S4" evidence="11">
    <location>
        <begin position="108"/>
        <end position="173"/>
    </location>
</feature>
<dbReference type="PANTHER" id="PTHR11831:SF1">
    <property type="entry name" value="U3 SMALL NUCLEOLAR RIBONUCLEOPROTEIN PROTEIN IMP3"/>
    <property type="match status" value="1"/>
</dbReference>
<keyword evidence="3" id="KW-0690">Ribosome biogenesis</keyword>
<dbReference type="Pfam" id="PF00163">
    <property type="entry name" value="Ribosomal_S4"/>
    <property type="match status" value="1"/>
</dbReference>
<dbReference type="SUPFAM" id="SSF55174">
    <property type="entry name" value="Alpha-L RNA-binding motif"/>
    <property type="match status" value="1"/>
</dbReference>
<dbReference type="GO" id="GO:0006364">
    <property type="term" value="P:rRNA processing"/>
    <property type="evidence" value="ECO:0007669"/>
    <property type="project" value="TreeGrafter"/>
</dbReference>
<sequence>MVRKLKYHEQKLLKKVDFLQWKNEDNIREIKVIRRYHLQKREDYHKYNKLCGSIKKLANRISLLDPRDPFRSKQETSLLDKLYSMGLITSRKQFSQVDKINVSVFCRRRLPIVMCRLKMAENVKEAVTFIEQGHIRVGPETVTDPAYLVTRNLEDFVTWVDTSKIKRKIMKYNDKKRDIKIYTEK</sequence>
<evidence type="ECO:0000256" key="7">
    <source>
        <dbReference type="ARBA" id="ARBA00023274"/>
    </source>
</evidence>
<dbReference type="SMART" id="SM01390">
    <property type="entry name" value="Ribosomal_S4"/>
    <property type="match status" value="1"/>
</dbReference>
<accession>A0A2I1GX38</accession>
<keyword evidence="4" id="KW-0699">rRNA-binding</keyword>